<protein>
    <submittedName>
        <fullName evidence="1">Uncharacterized protein</fullName>
    </submittedName>
</protein>
<dbReference type="AlphaFoldDB" id="A0AAE2ZQ11"/>
<name>A0AAE2ZQ11_9HYPH</name>
<reference evidence="1" key="1">
    <citation type="submission" date="2021-08" db="EMBL/GenBank/DDBJ databases">
        <title>Hoeflea bacterium WL0058 sp. nov., isolated from the sediment.</title>
        <authorList>
            <person name="Wang L."/>
            <person name="Zhang D."/>
        </authorList>
    </citation>
    <scope>NUCLEOTIDE SEQUENCE</scope>
    <source>
        <strain evidence="1">WL0058</strain>
    </source>
</reference>
<comment type="caution">
    <text evidence="1">The sequence shown here is derived from an EMBL/GenBank/DDBJ whole genome shotgun (WGS) entry which is preliminary data.</text>
</comment>
<sequence length="236" mass="27335">MYSLKTSRELLDPVRVFVSDKEYVKLYIKATIGDEYNVPTLKVLKSPEEVDTYDFPSVCCIKPTHSSGFVVFRSNDEPLDLNEIKRWFKLNYYDWQREVNYRYLKPKVIVEPLIFSTKNPADYKVYCNDGAPKAIAVIQDRHTDNKNQLLDTNWNALDYSIRYPRFQGEIEKPRNFEEMMEVATTLSKGFDGFIRVDLYSNGEEIKVGELTNISGGGESIFLPASSEKEFSRLLFG</sequence>
<organism evidence="1 2">
    <name type="scientific">Flavimaribacter sediminis</name>
    <dbReference type="NCBI Taxonomy" id="2865987"/>
    <lineage>
        <taxon>Bacteria</taxon>
        <taxon>Pseudomonadati</taxon>
        <taxon>Pseudomonadota</taxon>
        <taxon>Alphaproteobacteria</taxon>
        <taxon>Hyphomicrobiales</taxon>
        <taxon>Rhizobiaceae</taxon>
        <taxon>Flavimaribacter</taxon>
    </lineage>
</organism>
<keyword evidence="2" id="KW-1185">Reference proteome</keyword>
<dbReference type="Pfam" id="PF14305">
    <property type="entry name" value="ATPgrasp_TupA"/>
    <property type="match status" value="1"/>
</dbReference>
<evidence type="ECO:0000313" key="2">
    <source>
        <dbReference type="Proteomes" id="UP001196509"/>
    </source>
</evidence>
<proteinExistence type="predicted"/>
<accession>A0AAE2ZQ11</accession>
<gene>
    <name evidence="1" type="ORF">K1W69_15685</name>
</gene>
<dbReference type="InterPro" id="IPR029465">
    <property type="entry name" value="ATPgrasp_TupA"/>
</dbReference>
<dbReference type="EMBL" id="JAICBX010000002">
    <property type="protein sequence ID" value="MBW8638637.1"/>
    <property type="molecule type" value="Genomic_DNA"/>
</dbReference>
<evidence type="ECO:0000313" key="1">
    <source>
        <dbReference type="EMBL" id="MBW8638637.1"/>
    </source>
</evidence>
<dbReference type="Proteomes" id="UP001196509">
    <property type="component" value="Unassembled WGS sequence"/>
</dbReference>